<proteinExistence type="inferred from homology"/>
<protein>
    <recommendedName>
        <fullName evidence="2">non-specific serine/threonine protein kinase</fullName>
        <ecNumber evidence="2">2.7.11.1</ecNumber>
    </recommendedName>
</protein>
<evidence type="ECO:0000256" key="7">
    <source>
        <dbReference type="PROSITE-ProRule" id="PRU10141"/>
    </source>
</evidence>
<dbReference type="GO" id="GO:0005524">
    <property type="term" value="F:ATP binding"/>
    <property type="evidence" value="ECO:0007669"/>
    <property type="project" value="UniProtKB-UniRule"/>
</dbReference>
<dbReference type="PROSITE" id="PS00108">
    <property type="entry name" value="PROTEIN_KINASE_ST"/>
    <property type="match status" value="1"/>
</dbReference>
<keyword evidence="6 7" id="KW-0067">ATP-binding</keyword>
<evidence type="ECO:0000313" key="10">
    <source>
        <dbReference type="EMBL" id="KAK0527120.1"/>
    </source>
</evidence>
<dbReference type="PROSITE" id="PS50011">
    <property type="entry name" value="PROTEIN_KINASE_DOM"/>
    <property type="match status" value="1"/>
</dbReference>
<dbReference type="EMBL" id="JAPDMQ010000323">
    <property type="protein sequence ID" value="KAK0527120.1"/>
    <property type="molecule type" value="Genomic_DNA"/>
</dbReference>
<evidence type="ECO:0000256" key="5">
    <source>
        <dbReference type="ARBA" id="ARBA00022777"/>
    </source>
</evidence>
<keyword evidence="5 10" id="KW-0418">Kinase</keyword>
<organism evidence="10 11">
    <name type="scientific">Tilletia horrida</name>
    <dbReference type="NCBI Taxonomy" id="155126"/>
    <lineage>
        <taxon>Eukaryota</taxon>
        <taxon>Fungi</taxon>
        <taxon>Dikarya</taxon>
        <taxon>Basidiomycota</taxon>
        <taxon>Ustilaginomycotina</taxon>
        <taxon>Exobasidiomycetes</taxon>
        <taxon>Tilletiales</taxon>
        <taxon>Tilletiaceae</taxon>
        <taxon>Tilletia</taxon>
    </lineage>
</organism>
<dbReference type="Pfam" id="PF00069">
    <property type="entry name" value="Pkinase"/>
    <property type="match status" value="1"/>
</dbReference>
<dbReference type="SMART" id="SM00220">
    <property type="entry name" value="S_TKc"/>
    <property type="match status" value="1"/>
</dbReference>
<dbReference type="CDD" id="cd00180">
    <property type="entry name" value="PKc"/>
    <property type="match status" value="1"/>
</dbReference>
<dbReference type="EC" id="2.7.11.1" evidence="2"/>
<dbReference type="Proteomes" id="UP001176521">
    <property type="component" value="Unassembled WGS sequence"/>
</dbReference>
<dbReference type="InterPro" id="IPR017441">
    <property type="entry name" value="Protein_kinase_ATP_BS"/>
</dbReference>
<dbReference type="InterPro" id="IPR011009">
    <property type="entry name" value="Kinase-like_dom_sf"/>
</dbReference>
<evidence type="ECO:0000256" key="3">
    <source>
        <dbReference type="ARBA" id="ARBA00022679"/>
    </source>
</evidence>
<dbReference type="PANTHER" id="PTHR43671">
    <property type="entry name" value="SERINE/THREONINE-PROTEIN KINASE NEK"/>
    <property type="match status" value="1"/>
</dbReference>
<keyword evidence="3 10" id="KW-0808">Transferase</keyword>
<dbReference type="GO" id="GO:0004674">
    <property type="term" value="F:protein serine/threonine kinase activity"/>
    <property type="evidence" value="ECO:0007669"/>
    <property type="project" value="UniProtKB-KW"/>
</dbReference>
<dbReference type="SUPFAM" id="SSF56112">
    <property type="entry name" value="Protein kinase-like (PK-like)"/>
    <property type="match status" value="1"/>
</dbReference>
<dbReference type="InterPro" id="IPR000719">
    <property type="entry name" value="Prot_kinase_dom"/>
</dbReference>
<dbReference type="InterPro" id="IPR008271">
    <property type="entry name" value="Ser/Thr_kinase_AS"/>
</dbReference>
<dbReference type="AlphaFoldDB" id="A0AAN6JJE1"/>
<evidence type="ECO:0000256" key="1">
    <source>
        <dbReference type="ARBA" id="ARBA00010886"/>
    </source>
</evidence>
<evidence type="ECO:0000313" key="11">
    <source>
        <dbReference type="Proteomes" id="UP001176521"/>
    </source>
</evidence>
<keyword evidence="11" id="KW-1185">Reference proteome</keyword>
<evidence type="ECO:0000256" key="2">
    <source>
        <dbReference type="ARBA" id="ARBA00012513"/>
    </source>
</evidence>
<evidence type="ECO:0000259" key="9">
    <source>
        <dbReference type="PROSITE" id="PS50011"/>
    </source>
</evidence>
<comment type="similarity">
    <text evidence="1">Belongs to the protein kinase superfamily. NEK Ser/Thr protein kinase family. NIMA subfamily.</text>
</comment>
<keyword evidence="8" id="KW-0723">Serine/threonine-protein kinase</keyword>
<feature type="domain" description="Protein kinase" evidence="9">
    <location>
        <begin position="7"/>
        <end position="217"/>
    </location>
</feature>
<gene>
    <name evidence="10" type="primary">ATG1_2</name>
    <name evidence="10" type="ORF">OC842_004976</name>
</gene>
<accession>A0AAN6JJE1</accession>
<sequence length="217" mass="24088">MDQFPGLRSHSLLGQGGFGTVHLASYQPPEDAPARERFVALKQIQIAAKKKEEQIYAQSLLDREIELQHKIRSPYLVWLEGAFSSPETSSTCLVLELCVLGDLYEYIAAGAVSFVPGYTPTQSESAFRRGTSMYNCHPGAGLHERVILSLTAQLAKALDWLHSNNVVHRDIKSENLMLHIPPDDHLKIGHPVGIPLLKIADFGLARQLELDQPARTQ</sequence>
<evidence type="ECO:0000256" key="8">
    <source>
        <dbReference type="RuleBase" id="RU000304"/>
    </source>
</evidence>
<feature type="non-terminal residue" evidence="10">
    <location>
        <position position="217"/>
    </location>
</feature>
<dbReference type="PROSITE" id="PS00107">
    <property type="entry name" value="PROTEIN_KINASE_ATP"/>
    <property type="match status" value="1"/>
</dbReference>
<evidence type="ECO:0000256" key="6">
    <source>
        <dbReference type="ARBA" id="ARBA00022840"/>
    </source>
</evidence>
<comment type="caution">
    <text evidence="10">The sequence shown here is derived from an EMBL/GenBank/DDBJ whole genome shotgun (WGS) entry which is preliminary data.</text>
</comment>
<reference evidence="10" key="1">
    <citation type="journal article" date="2023" name="PhytoFront">
        <title>Draft Genome Resources of Seven Strains of Tilletia horrida, Causal Agent of Kernel Smut of Rice.</title>
        <authorList>
            <person name="Khanal S."/>
            <person name="Antony Babu S."/>
            <person name="Zhou X.G."/>
        </authorList>
    </citation>
    <scope>NUCLEOTIDE SEQUENCE</scope>
    <source>
        <strain evidence="10">TX3</strain>
    </source>
</reference>
<name>A0AAN6JJE1_9BASI</name>
<dbReference type="InterPro" id="IPR050660">
    <property type="entry name" value="NEK_Ser/Thr_kinase"/>
</dbReference>
<dbReference type="PANTHER" id="PTHR43671:SF13">
    <property type="entry name" value="SERINE_THREONINE-PROTEIN KINASE NEK2"/>
    <property type="match status" value="1"/>
</dbReference>
<dbReference type="Gene3D" id="1.10.510.10">
    <property type="entry name" value="Transferase(Phosphotransferase) domain 1"/>
    <property type="match status" value="1"/>
</dbReference>
<keyword evidence="4 7" id="KW-0547">Nucleotide-binding</keyword>
<feature type="binding site" evidence="7">
    <location>
        <position position="42"/>
    </location>
    <ligand>
        <name>ATP</name>
        <dbReference type="ChEBI" id="CHEBI:30616"/>
    </ligand>
</feature>
<evidence type="ECO:0000256" key="4">
    <source>
        <dbReference type="ARBA" id="ARBA00022741"/>
    </source>
</evidence>